<sequence length="276" mass="32943">MTSSSSNPFRMPRNLTKFRIQEEEEKRQERRRQRTLKVHEKGLKPRESRRAIVSRYLKEIEEEEQKEEEERIWGGEACIAPPKTHKPLEWDYYHMGTVRDFVETEQEISRLKYSIAVGRETIQGLKGQVPFDEEDMANAEHRFSEEAFAKYVEEEEKKTMLALKMAEEESKAILETREKIQRTNNEIVKVKKEITKYQEMLNYDQKCREFLWKLSPPQWQKQQEARKQIAEKIKAAAEEKEPATQANLRMSTHLTSSLRQYRECHILDLNHIKTTI</sequence>
<name>A0ACC5X7E9_PANGG</name>
<organism evidence="1 2">
    <name type="scientific">Pangasianodon gigas</name>
    <name type="common">Mekong giant catfish</name>
    <name type="synonym">Pangasius gigas</name>
    <dbReference type="NCBI Taxonomy" id="30993"/>
    <lineage>
        <taxon>Eukaryota</taxon>
        <taxon>Metazoa</taxon>
        <taxon>Chordata</taxon>
        <taxon>Craniata</taxon>
        <taxon>Vertebrata</taxon>
        <taxon>Euteleostomi</taxon>
        <taxon>Actinopterygii</taxon>
        <taxon>Neopterygii</taxon>
        <taxon>Teleostei</taxon>
        <taxon>Ostariophysi</taxon>
        <taxon>Siluriformes</taxon>
        <taxon>Pangasiidae</taxon>
        <taxon>Pangasianodon</taxon>
    </lineage>
</organism>
<protein>
    <submittedName>
        <fullName evidence="1">Uncharacterized protein</fullName>
    </submittedName>
</protein>
<accession>A0ACC5X7E9</accession>
<comment type="caution">
    <text evidence="1">The sequence shown here is derived from an EMBL/GenBank/DDBJ whole genome shotgun (WGS) entry which is preliminary data.</text>
</comment>
<evidence type="ECO:0000313" key="1">
    <source>
        <dbReference type="EMBL" id="MCI4387179.1"/>
    </source>
</evidence>
<keyword evidence="2" id="KW-1185">Reference proteome</keyword>
<proteinExistence type="predicted"/>
<reference evidence="1 2" key="1">
    <citation type="journal article" date="2022" name="bioRxiv">
        <title>An ancient truncated duplication of the anti-Mullerian hormone receptor type 2 gene is a potential conserved master sex determinant in the Pangasiidae catfish family.</title>
        <authorList>
            <person name="Wen M."/>
            <person name="Pan Q."/>
            <person name="Jouanno E."/>
            <person name="Montfort J."/>
            <person name="Zahm M."/>
            <person name="Cabau C."/>
            <person name="Klopp C."/>
            <person name="Iampietro C."/>
            <person name="Roques C."/>
            <person name="Bouchez O."/>
            <person name="Castinel A."/>
            <person name="Donnadieu C."/>
            <person name="Parrinello H."/>
            <person name="Poncet C."/>
            <person name="Belmonte E."/>
            <person name="Gautier V."/>
            <person name="Avarre J.-C."/>
            <person name="Dugue R."/>
            <person name="Gustiano R."/>
            <person name="Ha T.T.T."/>
            <person name="Campet M."/>
            <person name="Sriphairoj K."/>
            <person name="Ribolli J."/>
            <person name="de Almeida F.L."/>
            <person name="Desvignes T."/>
            <person name="Postlethwait J.H."/>
            <person name="Bucao C.F."/>
            <person name="Robinson-Rechavi M."/>
            <person name="Bobe J."/>
            <person name="Herpin A."/>
            <person name="Guiguen Y."/>
        </authorList>
    </citation>
    <scope>NUCLEOTIDE SEQUENCE [LARGE SCALE GENOMIC DNA]</scope>
    <source>
        <strain evidence="1">YG-Dec2019</strain>
    </source>
</reference>
<dbReference type="Proteomes" id="UP000829447">
    <property type="component" value="Linkage Group LG16"/>
</dbReference>
<evidence type="ECO:0000313" key="2">
    <source>
        <dbReference type="Proteomes" id="UP000829447"/>
    </source>
</evidence>
<gene>
    <name evidence="1" type="ORF">PGIGA_G00071120</name>
</gene>
<dbReference type="EMBL" id="CM040469">
    <property type="protein sequence ID" value="MCI4387179.1"/>
    <property type="molecule type" value="Genomic_DNA"/>
</dbReference>